<dbReference type="Pfam" id="PF00386">
    <property type="entry name" value="C1q"/>
    <property type="match status" value="1"/>
</dbReference>
<organism evidence="2">
    <name type="scientific">uncultured marine virus</name>
    <dbReference type="NCBI Taxonomy" id="186617"/>
    <lineage>
        <taxon>Viruses</taxon>
        <taxon>environmental samples</taxon>
    </lineage>
</organism>
<reference evidence="2" key="2">
    <citation type="submission" date="2015-03" db="EMBL/GenBank/DDBJ databases">
        <authorList>
            <person name="Chow C.-E.T."/>
            <person name="Winget D.M."/>
            <person name="White R.A.III."/>
            <person name="Hallam S.J."/>
            <person name="Suttle C.A."/>
        </authorList>
    </citation>
    <scope>NUCLEOTIDE SEQUENCE</scope>
    <source>
        <strain evidence="2">H4084972</strain>
    </source>
</reference>
<name>A0A0F7L8L8_9VIRU</name>
<dbReference type="InterPro" id="IPR008983">
    <property type="entry name" value="Tumour_necrosis_fac-like_dom"/>
</dbReference>
<evidence type="ECO:0000313" key="2">
    <source>
        <dbReference type="EMBL" id="AKH47341.1"/>
    </source>
</evidence>
<accession>A0A0F7L8L8</accession>
<feature type="domain" description="C1q" evidence="1">
    <location>
        <begin position="524"/>
        <end position="628"/>
    </location>
</feature>
<dbReference type="InterPro" id="IPR001073">
    <property type="entry name" value="C1q_dom"/>
</dbReference>
<protein>
    <recommendedName>
        <fullName evidence="1">C1q domain-containing protein</fullName>
    </recommendedName>
</protein>
<dbReference type="EMBL" id="KR029592">
    <property type="protein sequence ID" value="AKH47341.1"/>
    <property type="molecule type" value="Genomic_DNA"/>
</dbReference>
<sequence>MSLLSNDRIDQFTAVGGETTIAHTFPVTAAADIVVKRNVSGTITSLTLTTDYTVPDIGVTAGGDIAMAGSFAAGLDAGDEFTLFGNQVVTRAASSDFSNGGDFFAATINTQLDDLTQIAQDARRDIDLSVKKDPAILDTLDPLLPALTDRRAIIVNEVSSGVFSLVMSTNDPDEQATDAAASAAAALASETAAAASETAAGTSETNAGTSETNAAASAAAAAASAAGIRWKDRVITSTTANITLSGEQTLDGVLTSASRVLVKDQTAPAENGVYVSAAGAWARATDADIWDEIPSLAVAVEQGTANGDKLYICTSDSGGTLETTAITFVVFGSGGLVNVVEDLSPELGGPLIPGSFFVGRTKGADIASASPLVALTDGDYNDVTGTTGFSAVTVAANRSGVFQFDGILTITVGAGITLNNAGGNYTTAAGDLLIWQSTATDTIVGFIIKADGTAVVSASGTPSITDNGDTEALIISSDEEITMPLQPMFSAYVTTTVSNVTGDTTDYSLGTSIWTEISDIASNFASGIFTAPVSGTYLFTGKIGTANMTSTSTSLNLYLSSSNRLYRMWYTTDWIRNASQDVTPFSQIVDMDAGDTAFLRIKSGGLTKVVDIAGGSQSQFTNFAGFLLG</sequence>
<dbReference type="Gene3D" id="2.60.120.40">
    <property type="match status" value="1"/>
</dbReference>
<dbReference type="SUPFAM" id="SSF49842">
    <property type="entry name" value="TNF-like"/>
    <property type="match status" value="1"/>
</dbReference>
<reference evidence="2" key="1">
    <citation type="journal article" date="2015" name="Front. Microbiol.">
        <title>Combining genomic sequencing methods to explore viral diversity and reveal potential virus-host interactions.</title>
        <authorList>
            <person name="Chow C.E."/>
            <person name="Winget D.M."/>
            <person name="White R.A.III."/>
            <person name="Hallam S.J."/>
            <person name="Suttle C.A."/>
        </authorList>
    </citation>
    <scope>NUCLEOTIDE SEQUENCE</scope>
    <source>
        <strain evidence="2">H4084972</strain>
    </source>
</reference>
<proteinExistence type="predicted"/>
<evidence type="ECO:0000259" key="1">
    <source>
        <dbReference type="Pfam" id="PF00386"/>
    </source>
</evidence>